<name>A0A8H6L7U4_9LECA</name>
<evidence type="ECO:0000256" key="1">
    <source>
        <dbReference type="SAM" id="MobiDB-lite"/>
    </source>
</evidence>
<protein>
    <submittedName>
        <fullName evidence="2">Uncharacterized protein</fullName>
    </submittedName>
</protein>
<gene>
    <name evidence="2" type="ORF">HO173_003229</name>
</gene>
<dbReference type="RefSeq" id="XP_037168022.1">
    <property type="nucleotide sequence ID" value="XM_037305157.1"/>
</dbReference>
<accession>A0A8H6L7U4</accession>
<feature type="region of interest" description="Disordered" evidence="1">
    <location>
        <begin position="153"/>
        <end position="188"/>
    </location>
</feature>
<comment type="caution">
    <text evidence="2">The sequence shown here is derived from an EMBL/GenBank/DDBJ whole genome shotgun (WGS) entry which is preliminary data.</text>
</comment>
<evidence type="ECO:0000313" key="2">
    <source>
        <dbReference type="EMBL" id="KAF6238723.1"/>
    </source>
</evidence>
<proteinExistence type="predicted"/>
<evidence type="ECO:0000313" key="3">
    <source>
        <dbReference type="Proteomes" id="UP000578531"/>
    </source>
</evidence>
<organism evidence="2 3">
    <name type="scientific">Letharia columbiana</name>
    <dbReference type="NCBI Taxonomy" id="112416"/>
    <lineage>
        <taxon>Eukaryota</taxon>
        <taxon>Fungi</taxon>
        <taxon>Dikarya</taxon>
        <taxon>Ascomycota</taxon>
        <taxon>Pezizomycotina</taxon>
        <taxon>Lecanoromycetes</taxon>
        <taxon>OSLEUM clade</taxon>
        <taxon>Lecanoromycetidae</taxon>
        <taxon>Lecanorales</taxon>
        <taxon>Lecanorineae</taxon>
        <taxon>Parmeliaceae</taxon>
        <taxon>Letharia</taxon>
    </lineage>
</organism>
<dbReference type="EMBL" id="JACCJC010000008">
    <property type="protein sequence ID" value="KAF6238723.1"/>
    <property type="molecule type" value="Genomic_DNA"/>
</dbReference>
<keyword evidence="3" id="KW-1185">Reference proteome</keyword>
<dbReference type="AlphaFoldDB" id="A0A8H6L7U4"/>
<sequence>MDKKFEHVNSTVVLDYEPARFKHRHTLPQPLKVDLHRWMLNNHTKFPEARRIRNLVKNFTCDIHQQKGLEFDPQPGGKRTNGRYKLGYEYILNDEYCGTLRYRPNYLPVSDLLAQFFQSEQLYKYEPQDVRHAIDELKNLLTRLEAEELDSGQGFGCLSTPPATPASKKKTLRSRSANMQLRMTRKRD</sequence>
<dbReference type="GeneID" id="59284898"/>
<dbReference type="Proteomes" id="UP000578531">
    <property type="component" value="Unassembled WGS sequence"/>
</dbReference>
<reference evidence="2 3" key="1">
    <citation type="journal article" date="2020" name="Genomics">
        <title>Complete, high-quality genomes from long-read metagenomic sequencing of two wolf lichen thalli reveals enigmatic genome architecture.</title>
        <authorList>
            <person name="McKenzie S.K."/>
            <person name="Walston R.F."/>
            <person name="Allen J.L."/>
        </authorList>
    </citation>
    <scope>NUCLEOTIDE SEQUENCE [LARGE SCALE GENOMIC DNA]</scope>
    <source>
        <strain evidence="2">WasteWater2</strain>
    </source>
</reference>